<dbReference type="EMBL" id="KC810012">
    <property type="protein sequence ID" value="AGS08606.1"/>
    <property type="molecule type" value="Genomic_DNA"/>
</dbReference>
<dbReference type="Pfam" id="PF00519">
    <property type="entry name" value="PPV_E1_C"/>
    <property type="match status" value="1"/>
</dbReference>
<evidence type="ECO:0000259" key="17">
    <source>
        <dbReference type="PROSITE" id="PS51206"/>
    </source>
</evidence>
<dbReference type="SUPFAM" id="SSF55464">
    <property type="entry name" value="Origin of replication-binding domain, RBD-like"/>
    <property type="match status" value="1"/>
</dbReference>
<reference evidence="18 19" key="1">
    <citation type="journal article" date="2013" name="PLoS ONE">
        <title>Identification and characterization of two novel viruses in ocular infections in reindeer.</title>
        <authorList>
            <person name="Smits S.L."/>
            <person name="Schapendonk C.M."/>
            <person name="van Leeuwen M."/>
            <person name="Kuiken T."/>
            <person name="Bodewes R."/>
            <person name="Stalin Raj V."/>
            <person name="Haagmans B.L."/>
            <person name="das Neves C.G."/>
            <person name="Tryland M."/>
            <person name="Osterhaus A.D."/>
        </authorList>
    </citation>
    <scope>NUCLEOTIDE SEQUENCE [LARGE SCALE GENOMIC DNA]</scope>
    <source>
        <strain evidence="18">RtPV2</strain>
    </source>
</reference>
<evidence type="ECO:0000256" key="8">
    <source>
        <dbReference type="ARBA" id="ARBA00022806"/>
    </source>
</evidence>
<dbReference type="PROSITE" id="PS51206">
    <property type="entry name" value="SF3_HELICASE_1"/>
    <property type="match status" value="1"/>
</dbReference>
<dbReference type="RefSeq" id="YP_008378668.1">
    <property type="nucleotide sequence ID" value="NC_021930.1"/>
</dbReference>
<dbReference type="KEGG" id="vg:16488740"/>
<dbReference type="GO" id="GO:0006260">
    <property type="term" value="P:DNA replication"/>
    <property type="evidence" value="ECO:0007669"/>
    <property type="project" value="UniProtKB-UniRule"/>
</dbReference>
<name>S5RUG1_9PAPI</name>
<evidence type="ECO:0000256" key="13">
    <source>
        <dbReference type="ARBA" id="ARBA00048988"/>
    </source>
</evidence>
<evidence type="ECO:0000313" key="18">
    <source>
        <dbReference type="EMBL" id="AGS08606.1"/>
    </source>
</evidence>
<dbReference type="Gene3D" id="3.40.1310.10">
    <property type="match status" value="1"/>
</dbReference>
<comment type="catalytic activity">
    <reaction evidence="12 15">
        <text>Couples ATP hydrolysis with the unwinding of duplex DNA by translocating in the 3'-5' direction.</text>
        <dbReference type="EC" id="5.6.2.4"/>
    </reaction>
</comment>
<keyword evidence="11 15" id="KW-0413">Isomerase</keyword>
<comment type="similarity">
    <text evidence="15 16">Belongs to the papillomaviridae E1 protein family.</text>
</comment>
<evidence type="ECO:0000256" key="15">
    <source>
        <dbReference type="HAMAP-Rule" id="MF_04000"/>
    </source>
</evidence>
<evidence type="ECO:0000256" key="9">
    <source>
        <dbReference type="ARBA" id="ARBA00022840"/>
    </source>
</evidence>
<accession>S5RUG1</accession>
<comment type="subunit">
    <text evidence="15">Can form hexamers. Interacts with E2 protein; this interaction increases E1 DNA binding specificity. Interacts with host DNA polymerase subunit POLA2. Interacts with host single stranded DNA-binding protein RPA1. Interacts with host TOP1; this interaction stimulates the enzymatic activity of TOP1.</text>
</comment>
<dbReference type="InterPro" id="IPR014000">
    <property type="entry name" value="PPV_DNA_helicase_E1_N"/>
</dbReference>
<comment type="subcellular location">
    <subcellularLocation>
        <location evidence="1 15">Host nucleus</location>
    </subcellularLocation>
</comment>
<evidence type="ECO:0000256" key="6">
    <source>
        <dbReference type="ARBA" id="ARBA00022741"/>
    </source>
</evidence>
<dbReference type="InterPro" id="IPR046832">
    <property type="entry name" value="PPV_E1_DBD"/>
</dbReference>
<evidence type="ECO:0000256" key="2">
    <source>
        <dbReference type="ARBA" id="ARBA00022518"/>
    </source>
</evidence>
<keyword evidence="7 15" id="KW-0378">Hydrolase</keyword>
<dbReference type="OrthoDB" id="4795at10239"/>
<evidence type="ECO:0000256" key="1">
    <source>
        <dbReference type="ARBA" id="ARBA00004147"/>
    </source>
</evidence>
<keyword evidence="2 15" id="KW-0244">Early protein</keyword>
<dbReference type="Gene3D" id="3.40.50.300">
    <property type="entry name" value="P-loop containing nucleotide triphosphate hydrolases"/>
    <property type="match status" value="1"/>
</dbReference>
<keyword evidence="5 15" id="KW-0235">DNA replication</keyword>
<dbReference type="InterPro" id="IPR014015">
    <property type="entry name" value="Helicase_SF3_DNA-vir"/>
</dbReference>
<comment type="catalytic activity">
    <reaction evidence="13 15 16">
        <text>ATP + H2O = ADP + phosphate + H(+)</text>
        <dbReference type="Rhea" id="RHEA:13065"/>
        <dbReference type="ChEBI" id="CHEBI:15377"/>
        <dbReference type="ChEBI" id="CHEBI:15378"/>
        <dbReference type="ChEBI" id="CHEBI:30616"/>
        <dbReference type="ChEBI" id="CHEBI:43474"/>
        <dbReference type="ChEBI" id="CHEBI:456216"/>
        <dbReference type="EC" id="5.6.2.4"/>
    </reaction>
</comment>
<evidence type="ECO:0000256" key="3">
    <source>
        <dbReference type="ARBA" id="ARBA00022553"/>
    </source>
</evidence>
<proteinExistence type="inferred from homology"/>
<keyword evidence="6 15" id="KW-0547">Nucleotide-binding</keyword>
<dbReference type="GO" id="GO:0005524">
    <property type="term" value="F:ATP binding"/>
    <property type="evidence" value="ECO:0007669"/>
    <property type="project" value="UniProtKB-UniRule"/>
</dbReference>
<dbReference type="GO" id="GO:0043138">
    <property type="term" value="F:3'-5' DNA helicase activity"/>
    <property type="evidence" value="ECO:0007669"/>
    <property type="project" value="UniProtKB-UniRule"/>
</dbReference>
<keyword evidence="3 15" id="KW-0597">Phosphoprotein</keyword>
<organism evidence="18 19">
    <name type="scientific">Rangifer tarandus papillomavirus 2</name>
    <dbReference type="NCBI Taxonomy" id="1370094"/>
    <lineage>
        <taxon>Viruses</taxon>
        <taxon>Monodnaviria</taxon>
        <taxon>Shotokuvirae</taxon>
        <taxon>Cossaviricota</taxon>
        <taxon>Papovaviricetes</taxon>
        <taxon>Zurhausenvirales</taxon>
        <taxon>Papillomaviridae</taxon>
        <taxon>Firstpapillomavirinae</taxon>
        <taxon>Xipapillomavirus</taxon>
        <taxon>Xipapillomavirus 3</taxon>
    </lineage>
</organism>
<keyword evidence="19" id="KW-1185">Reference proteome</keyword>
<protein>
    <recommendedName>
        <fullName evidence="15 16">Replication protein E1</fullName>
        <ecNumber evidence="15 16">5.6.2.4</ecNumber>
    </recommendedName>
    <alternativeName>
        <fullName evidence="15">ATP-dependent helicase E1</fullName>
    </alternativeName>
    <alternativeName>
        <fullName evidence="15">DNA 3'-5' helicase E1</fullName>
    </alternativeName>
</protein>
<dbReference type="InterPro" id="IPR001177">
    <property type="entry name" value="PPV_DNA_helicase_E1_C"/>
</dbReference>
<evidence type="ECO:0000256" key="7">
    <source>
        <dbReference type="ARBA" id="ARBA00022801"/>
    </source>
</evidence>
<feature type="short sequence motif" description="Nuclear localization signal" evidence="15">
    <location>
        <begin position="69"/>
        <end position="71"/>
    </location>
</feature>
<dbReference type="InterPro" id="IPR016393">
    <property type="entry name" value="Rep_E1_papillomaV"/>
</dbReference>
<keyword evidence="10 15" id="KW-0238">DNA-binding</keyword>
<dbReference type="InterPro" id="IPR027417">
    <property type="entry name" value="P-loop_NTPase"/>
</dbReference>
<dbReference type="InterPro" id="IPR046935">
    <property type="entry name" value="PPV_E1_DBD_sf"/>
</dbReference>
<keyword evidence="4 15" id="KW-1048">Host nucleus</keyword>
<comment type="function">
    <text evidence="14 15">ATP-dependent DNA 3'-5' helicase required for initiation of viral DNA replication. It forms a complex with the viral E2 protein. The E1-E2 complex binds to the replication origin which contains binding sites for both proteins. During the initial step, a dimer of E1 interacts with a dimer of protein E2 leading to a complex that binds the viral origin of replication with high specificity. Then, a second dimer of E1 displaces the E2 dimer in an ATP-dependent manner to form the E1 tetramer. Following this, two E1 monomers are added to each half of the site, which results in the formation of two E1 trimers on the viral ori. Subsequently, two hexamers will be created. The double hexamer acts as a bi-directional helicase machinery and unwinds the viral DNA and then recruits the host DNA polymerase to start replication.</text>
</comment>
<evidence type="ECO:0000256" key="14">
    <source>
        <dbReference type="ARBA" id="ARBA00093297"/>
    </source>
</evidence>
<dbReference type="GO" id="GO:0003677">
    <property type="term" value="F:DNA binding"/>
    <property type="evidence" value="ECO:0007669"/>
    <property type="project" value="UniProtKB-UniRule"/>
</dbReference>
<evidence type="ECO:0000256" key="4">
    <source>
        <dbReference type="ARBA" id="ARBA00022562"/>
    </source>
</evidence>
<dbReference type="Pfam" id="PF00524">
    <property type="entry name" value="PPV_E1_N"/>
    <property type="match status" value="1"/>
</dbReference>
<dbReference type="SUPFAM" id="SSF52540">
    <property type="entry name" value="P-loop containing nucleoside triphosphate hydrolases"/>
    <property type="match status" value="1"/>
</dbReference>
<comment type="PTM">
    <text evidence="15">Phosphorylated.</text>
</comment>
<keyword evidence="9 15" id="KW-0067">ATP-binding</keyword>
<dbReference type="PIRSF" id="PIRSF003383">
    <property type="entry name" value="Rep_E1_papillomaV"/>
    <property type="match status" value="1"/>
</dbReference>
<evidence type="ECO:0000256" key="10">
    <source>
        <dbReference type="ARBA" id="ARBA00023125"/>
    </source>
</evidence>
<dbReference type="InterPro" id="IPR037102">
    <property type="entry name" value="Znf_lg_T-Ag_D1_dom_sf"/>
</dbReference>
<dbReference type="HAMAP" id="MF_04000">
    <property type="entry name" value="PPV_E1"/>
    <property type="match status" value="1"/>
</dbReference>
<feature type="domain" description="SF3 helicase" evidence="17">
    <location>
        <begin position="396"/>
        <end position="546"/>
    </location>
</feature>
<dbReference type="Pfam" id="PF20450">
    <property type="entry name" value="PPV_E1_DBD"/>
    <property type="match status" value="1"/>
</dbReference>
<dbReference type="Gene3D" id="1.10.10.510">
    <property type="entry name" value="Zinc finger, large T-antigen D1 domain"/>
    <property type="match status" value="1"/>
</dbReference>
<dbReference type="GO" id="GO:0042025">
    <property type="term" value="C:host cell nucleus"/>
    <property type="evidence" value="ECO:0007669"/>
    <property type="project" value="UniProtKB-SubCell"/>
</dbReference>
<gene>
    <name evidence="15" type="primary">E1</name>
</gene>
<evidence type="ECO:0000256" key="5">
    <source>
        <dbReference type="ARBA" id="ARBA00022705"/>
    </source>
</evidence>
<dbReference type="GO" id="GO:0016887">
    <property type="term" value="F:ATP hydrolysis activity"/>
    <property type="evidence" value="ECO:0007669"/>
    <property type="project" value="RHEA"/>
</dbReference>
<feature type="binding site" evidence="15">
    <location>
        <begin position="422"/>
        <end position="429"/>
    </location>
    <ligand>
        <name>ATP</name>
        <dbReference type="ChEBI" id="CHEBI:30616"/>
    </ligand>
</feature>
<dbReference type="Proteomes" id="UP000155715">
    <property type="component" value="Segment"/>
</dbReference>
<keyword evidence="8 15" id="KW-0347">Helicase</keyword>
<evidence type="ECO:0000256" key="11">
    <source>
        <dbReference type="ARBA" id="ARBA00023235"/>
    </source>
</evidence>
<dbReference type="EC" id="5.6.2.4" evidence="15 16"/>
<evidence type="ECO:0000313" key="19">
    <source>
        <dbReference type="Proteomes" id="UP000155715"/>
    </source>
</evidence>
<comment type="caution">
    <text evidence="15">Lacks conserved residue(s) required for the propagation of feature annotation.</text>
</comment>
<comment type="function">
    <text evidence="16">ATP-dependent DNA helicase required for initiation of viral DNA replication. It forms a complex with the viral E2 protein. The E1-E2 complex binds to the replication origin which contains binding sites for both proteins.</text>
</comment>
<evidence type="ECO:0000256" key="12">
    <source>
        <dbReference type="ARBA" id="ARBA00034617"/>
    </source>
</evidence>
<evidence type="ECO:0000256" key="16">
    <source>
        <dbReference type="PIRNR" id="PIRNR003383"/>
    </source>
</evidence>
<sequence>MDPRGTDAAEFIIGEAECSDGSEELEVCEESLSDVSDLIDNSVCEEGNSRQLFAQQQATDSEADIEALKRKLKLKPRKAFQDISSRSNVIPAKRKALDDSGYAEDLAREVAQVDDCPSGSEGYGSLATQTSNKENVDYAKLLREQNVQAARLATFKNVFTISFKSLIRVFKSDKTCCRHWVVTVYHAQEELLESSKMLLQRQCDYIFLCYRTCKYGFLALFMLEFKAGKSRETVRNLFGNLLNADKEQMLVDPPKLRSLPAATFWWKVGLTADAFSWGKLPDFVAQQTSITHQQAEQAPFSLSSMVQWAYDNEIYDEAQIAYQYARLASEDANAAAFLNCNNQVKHVKECAQMVKYYKTAEMRDMTIGQWIKKCQEKQEGEGDWKQIFQFLKYQRVNVLSFLAAFKDFLQGVPKRNCIVIFGPPNTGKSMFVMSLLKFLQGKVLSFVNSRSHFWLQPLSFAKFAVLDDATSQTWLYFDQYLRNGLDGNPISLDCKHRAPTQITFPPLMITTNIDVKGDPTYLYLHSRIVTFQFPNTFPLNDKGEPALLLNELSWKSFFGRVWKQLDLGDPDGESQDGGSRSPFRCCARTPHGDL</sequence>